<dbReference type="Proteomes" id="UP000887579">
    <property type="component" value="Unplaced"/>
</dbReference>
<accession>A0AC34F860</accession>
<dbReference type="WBParaSite" id="ES5_v2.g12995.t1">
    <property type="protein sequence ID" value="ES5_v2.g12995.t1"/>
    <property type="gene ID" value="ES5_v2.g12995"/>
</dbReference>
<protein>
    <submittedName>
        <fullName evidence="2">Uncharacterized protein</fullName>
    </submittedName>
</protein>
<sequence>MARVFITTITRQLPRLIAANEISLTQTTSISRSVKDDMPKLHHRSRPEINLPHPSPPIQHTNAKTLHSPLMPSTRKGNKAGLVIFDKDGTLICFNSMWVPWTLNIVQKLTEATKLDISNKVYKLLGFCPIEKRVKTGLLAEGTMDQIRQRIVDLLVEHEIDEKMAEQIVRANVHNCNTSSFDTLKEIHDLQKLFQNLKEHNVKIAICTADSREGTMTALRSLDLEKYVDIIVCGDDDGALPKPHPHNALSICRALNIDPVDALMVGDTLADMGMGRSAKLGGTIGVLSGIGEHHELSPHADYMVEHVGKLLPIVLDPKNNKFRGGSSGKQ</sequence>
<organism evidence="1 2">
    <name type="scientific">Panagrolaimus sp. ES5</name>
    <dbReference type="NCBI Taxonomy" id="591445"/>
    <lineage>
        <taxon>Eukaryota</taxon>
        <taxon>Metazoa</taxon>
        <taxon>Ecdysozoa</taxon>
        <taxon>Nematoda</taxon>
        <taxon>Chromadorea</taxon>
        <taxon>Rhabditida</taxon>
        <taxon>Tylenchina</taxon>
        <taxon>Panagrolaimomorpha</taxon>
        <taxon>Panagrolaimoidea</taxon>
        <taxon>Panagrolaimidae</taxon>
        <taxon>Panagrolaimus</taxon>
    </lineage>
</organism>
<name>A0AC34F860_9BILA</name>
<evidence type="ECO:0000313" key="2">
    <source>
        <dbReference type="WBParaSite" id="ES5_v2.g12995.t1"/>
    </source>
</evidence>
<proteinExistence type="predicted"/>
<evidence type="ECO:0000313" key="1">
    <source>
        <dbReference type="Proteomes" id="UP000887579"/>
    </source>
</evidence>
<reference evidence="2" key="1">
    <citation type="submission" date="2022-11" db="UniProtKB">
        <authorList>
            <consortium name="WormBaseParasite"/>
        </authorList>
    </citation>
    <scope>IDENTIFICATION</scope>
</reference>